<evidence type="ECO:0008006" key="4">
    <source>
        <dbReference type="Google" id="ProtNLM"/>
    </source>
</evidence>
<name>A0ABS3CT70_9ALTE</name>
<evidence type="ECO:0000256" key="1">
    <source>
        <dbReference type="SAM" id="MobiDB-lite"/>
    </source>
</evidence>
<evidence type="ECO:0000313" key="2">
    <source>
        <dbReference type="EMBL" id="MBN7819825.1"/>
    </source>
</evidence>
<accession>A0ABS3CT70</accession>
<feature type="region of interest" description="Disordered" evidence="1">
    <location>
        <begin position="57"/>
        <end position="76"/>
    </location>
</feature>
<keyword evidence="3" id="KW-1185">Reference proteome</keyword>
<proteinExistence type="predicted"/>
<gene>
    <name evidence="2" type="ORF">J0A65_08105</name>
</gene>
<sequence length="76" mass="8675">MKIRDLISASLLLTLGACSNKGLYDNLRLQQRHECMKQPPTTNDKCLEDANKSYAEYQREREEALKAPPQKNKPGL</sequence>
<dbReference type="EMBL" id="JAFKCS010000006">
    <property type="protein sequence ID" value="MBN7819825.1"/>
    <property type="molecule type" value="Genomic_DNA"/>
</dbReference>
<comment type="caution">
    <text evidence="2">The sequence shown here is derived from an EMBL/GenBank/DDBJ whole genome shotgun (WGS) entry which is preliminary data.</text>
</comment>
<dbReference type="PROSITE" id="PS51257">
    <property type="entry name" value="PROKAR_LIPOPROTEIN"/>
    <property type="match status" value="1"/>
</dbReference>
<organism evidence="2 3">
    <name type="scientific">Bowmanella yangjiangensis</name>
    <dbReference type="NCBI Taxonomy" id="2811230"/>
    <lineage>
        <taxon>Bacteria</taxon>
        <taxon>Pseudomonadati</taxon>
        <taxon>Pseudomonadota</taxon>
        <taxon>Gammaproteobacteria</taxon>
        <taxon>Alteromonadales</taxon>
        <taxon>Alteromonadaceae</taxon>
        <taxon>Bowmanella</taxon>
    </lineage>
</organism>
<dbReference type="Proteomes" id="UP000663992">
    <property type="component" value="Unassembled WGS sequence"/>
</dbReference>
<dbReference type="RefSeq" id="WP_206593847.1">
    <property type="nucleotide sequence ID" value="NZ_JAFKCS010000006.1"/>
</dbReference>
<protein>
    <recommendedName>
        <fullName evidence="4">Lipoprotein</fullName>
    </recommendedName>
</protein>
<reference evidence="2 3" key="1">
    <citation type="submission" date="2021-03" db="EMBL/GenBank/DDBJ databases">
        <title>novel species isolated from a fishpond in China.</title>
        <authorList>
            <person name="Lu H."/>
            <person name="Cai Z."/>
        </authorList>
    </citation>
    <scope>NUCLEOTIDE SEQUENCE [LARGE SCALE GENOMIC DNA]</scope>
    <source>
        <strain evidence="2 3">Y57</strain>
    </source>
</reference>
<evidence type="ECO:0000313" key="3">
    <source>
        <dbReference type="Proteomes" id="UP000663992"/>
    </source>
</evidence>